<dbReference type="EMBL" id="JACVVK020000078">
    <property type="protein sequence ID" value="KAK7495068.1"/>
    <property type="molecule type" value="Genomic_DNA"/>
</dbReference>
<dbReference type="Proteomes" id="UP001519460">
    <property type="component" value="Unassembled WGS sequence"/>
</dbReference>
<dbReference type="AlphaFoldDB" id="A0ABD0L6H1"/>
<organism evidence="1 2">
    <name type="scientific">Batillaria attramentaria</name>
    <dbReference type="NCBI Taxonomy" id="370345"/>
    <lineage>
        <taxon>Eukaryota</taxon>
        <taxon>Metazoa</taxon>
        <taxon>Spiralia</taxon>
        <taxon>Lophotrochozoa</taxon>
        <taxon>Mollusca</taxon>
        <taxon>Gastropoda</taxon>
        <taxon>Caenogastropoda</taxon>
        <taxon>Sorbeoconcha</taxon>
        <taxon>Cerithioidea</taxon>
        <taxon>Batillariidae</taxon>
        <taxon>Batillaria</taxon>
    </lineage>
</organism>
<sequence length="128" mass="14061">MRLLRPTTILAPACPNNPPVDKSDHTSNFISCFDRPIFQAIVCQPHLSGAREGEKVVKMSVWPGDFEVTLGTLRTSASLAKAHDVKKSVPTLTPESQFGRSVVCQYTFPILKNPRLTSSGPLNLKNKD</sequence>
<evidence type="ECO:0000313" key="1">
    <source>
        <dbReference type="EMBL" id="KAK7495068.1"/>
    </source>
</evidence>
<proteinExistence type="predicted"/>
<reference evidence="1 2" key="1">
    <citation type="journal article" date="2023" name="Sci. Data">
        <title>Genome assembly of the Korean intertidal mud-creeper Batillaria attramentaria.</title>
        <authorList>
            <person name="Patra A.K."/>
            <person name="Ho P.T."/>
            <person name="Jun S."/>
            <person name="Lee S.J."/>
            <person name="Kim Y."/>
            <person name="Won Y.J."/>
        </authorList>
    </citation>
    <scope>NUCLEOTIDE SEQUENCE [LARGE SCALE GENOMIC DNA]</scope>
    <source>
        <strain evidence="1">Wonlab-2016</strain>
    </source>
</reference>
<accession>A0ABD0L6H1</accession>
<keyword evidence="2" id="KW-1185">Reference proteome</keyword>
<gene>
    <name evidence="1" type="ORF">BaRGS_00013708</name>
</gene>
<comment type="caution">
    <text evidence="1">The sequence shown here is derived from an EMBL/GenBank/DDBJ whole genome shotgun (WGS) entry which is preliminary data.</text>
</comment>
<evidence type="ECO:0000313" key="2">
    <source>
        <dbReference type="Proteomes" id="UP001519460"/>
    </source>
</evidence>
<name>A0ABD0L6H1_9CAEN</name>
<feature type="non-terminal residue" evidence="1">
    <location>
        <position position="128"/>
    </location>
</feature>
<protein>
    <submittedName>
        <fullName evidence="1">Uncharacterized protein</fullName>
    </submittedName>
</protein>